<dbReference type="SMART" id="SM01162">
    <property type="entry name" value="DUF1771"/>
    <property type="match status" value="1"/>
</dbReference>
<dbReference type="PANTHER" id="PTHR47417:SF1">
    <property type="entry name" value="SMR DOMAIN-CONTAINING PROTEIN YPL199C"/>
    <property type="match status" value="1"/>
</dbReference>
<feature type="region of interest" description="Disordered" evidence="1">
    <location>
        <begin position="178"/>
        <end position="244"/>
    </location>
</feature>
<dbReference type="EMBL" id="MU863624">
    <property type="protein sequence ID" value="KAK4106115.1"/>
    <property type="molecule type" value="Genomic_DNA"/>
</dbReference>
<evidence type="ECO:0000313" key="3">
    <source>
        <dbReference type="EMBL" id="KAK4106115.1"/>
    </source>
</evidence>
<dbReference type="Pfam" id="PF08590">
    <property type="entry name" value="DUF1771"/>
    <property type="match status" value="1"/>
</dbReference>
<dbReference type="PROSITE" id="PS50828">
    <property type="entry name" value="SMR"/>
    <property type="match status" value="1"/>
</dbReference>
<dbReference type="InterPro" id="IPR036063">
    <property type="entry name" value="Smr_dom_sf"/>
</dbReference>
<gene>
    <name evidence="3" type="ORF">N658DRAFT_490722</name>
</gene>
<name>A0AAN6QD79_9PEZI</name>
<dbReference type="InterPro" id="IPR053020">
    <property type="entry name" value="Smr_domain_protein"/>
</dbReference>
<comment type="caution">
    <text evidence="3">The sequence shown here is derived from an EMBL/GenBank/DDBJ whole genome shotgun (WGS) entry which is preliminary data.</text>
</comment>
<proteinExistence type="predicted"/>
<accession>A0AAN6QD79</accession>
<organism evidence="3 4">
    <name type="scientific">Parathielavia hyrcaniae</name>
    <dbReference type="NCBI Taxonomy" id="113614"/>
    <lineage>
        <taxon>Eukaryota</taxon>
        <taxon>Fungi</taxon>
        <taxon>Dikarya</taxon>
        <taxon>Ascomycota</taxon>
        <taxon>Pezizomycotina</taxon>
        <taxon>Sordariomycetes</taxon>
        <taxon>Sordariomycetidae</taxon>
        <taxon>Sordariales</taxon>
        <taxon>Chaetomiaceae</taxon>
        <taxon>Parathielavia</taxon>
    </lineage>
</organism>
<feature type="compositionally biased region" description="Gly residues" evidence="1">
    <location>
        <begin position="194"/>
        <end position="206"/>
    </location>
</feature>
<dbReference type="Proteomes" id="UP001305647">
    <property type="component" value="Unassembled WGS sequence"/>
</dbReference>
<dbReference type="Gene3D" id="3.30.1370.110">
    <property type="match status" value="1"/>
</dbReference>
<dbReference type="InterPro" id="IPR013899">
    <property type="entry name" value="DUF1771"/>
</dbReference>
<evidence type="ECO:0000259" key="2">
    <source>
        <dbReference type="PROSITE" id="PS50828"/>
    </source>
</evidence>
<dbReference type="InterPro" id="IPR002625">
    <property type="entry name" value="Smr_dom"/>
</dbReference>
<protein>
    <submittedName>
        <fullName evidence="3">DUF1771-domain-containing protein</fullName>
    </submittedName>
</protein>
<dbReference type="AlphaFoldDB" id="A0AAN6QD79"/>
<reference evidence="3" key="1">
    <citation type="journal article" date="2023" name="Mol. Phylogenet. Evol.">
        <title>Genome-scale phylogeny and comparative genomics of the fungal order Sordariales.</title>
        <authorList>
            <person name="Hensen N."/>
            <person name="Bonometti L."/>
            <person name="Westerberg I."/>
            <person name="Brannstrom I.O."/>
            <person name="Guillou S."/>
            <person name="Cros-Aarteil S."/>
            <person name="Calhoun S."/>
            <person name="Haridas S."/>
            <person name="Kuo A."/>
            <person name="Mondo S."/>
            <person name="Pangilinan J."/>
            <person name="Riley R."/>
            <person name="LaButti K."/>
            <person name="Andreopoulos B."/>
            <person name="Lipzen A."/>
            <person name="Chen C."/>
            <person name="Yan M."/>
            <person name="Daum C."/>
            <person name="Ng V."/>
            <person name="Clum A."/>
            <person name="Steindorff A."/>
            <person name="Ohm R.A."/>
            <person name="Martin F."/>
            <person name="Silar P."/>
            <person name="Natvig D.O."/>
            <person name="Lalanne C."/>
            <person name="Gautier V."/>
            <person name="Ament-Velasquez S.L."/>
            <person name="Kruys A."/>
            <person name="Hutchinson M.I."/>
            <person name="Powell A.J."/>
            <person name="Barry K."/>
            <person name="Miller A.N."/>
            <person name="Grigoriev I.V."/>
            <person name="Debuchy R."/>
            <person name="Gladieux P."/>
            <person name="Hiltunen Thoren M."/>
            <person name="Johannesson H."/>
        </authorList>
    </citation>
    <scope>NUCLEOTIDE SEQUENCE</scope>
    <source>
        <strain evidence="3">CBS 757.83</strain>
    </source>
</reference>
<dbReference type="PANTHER" id="PTHR47417">
    <property type="entry name" value="SMR DOMAIN-CONTAINING PROTEIN YPL199C"/>
    <property type="match status" value="1"/>
</dbReference>
<feature type="region of interest" description="Disordered" evidence="1">
    <location>
        <begin position="56"/>
        <end position="78"/>
    </location>
</feature>
<keyword evidence="4" id="KW-1185">Reference proteome</keyword>
<sequence>MSSSAIHMPRLGGRAFNHSAGQDIEAEYDRLRDLARAEADKKKSCFDRAHEAYERGDGAQAKELSDEGKRHQKKQAGYNKQASELIFRENNAPGRVADDTIDLHGQFVEEAEDILEERIRYAQSTGQGHLHVIVGKGNHSTGHVQKLKPRVERLCRELGLDYATEENEGRMYVDLRGGRIEAPPPLPAQPAAGYQGGYGGGGGGGHYQQHRPQHHHADGGGGGYEQRPPQQHHQRPPPQKEEDDIFGCLKGCCLVM</sequence>
<feature type="domain" description="Smr" evidence="2">
    <location>
        <begin position="101"/>
        <end position="176"/>
    </location>
</feature>
<dbReference type="SMART" id="SM00463">
    <property type="entry name" value="SMR"/>
    <property type="match status" value="1"/>
</dbReference>
<dbReference type="SUPFAM" id="SSF160443">
    <property type="entry name" value="SMR domain-like"/>
    <property type="match status" value="1"/>
</dbReference>
<dbReference type="Pfam" id="PF01713">
    <property type="entry name" value="Smr"/>
    <property type="match status" value="1"/>
</dbReference>
<evidence type="ECO:0000256" key="1">
    <source>
        <dbReference type="SAM" id="MobiDB-lite"/>
    </source>
</evidence>
<evidence type="ECO:0000313" key="4">
    <source>
        <dbReference type="Proteomes" id="UP001305647"/>
    </source>
</evidence>
<reference evidence="3" key="2">
    <citation type="submission" date="2023-05" db="EMBL/GenBank/DDBJ databases">
        <authorList>
            <consortium name="Lawrence Berkeley National Laboratory"/>
            <person name="Steindorff A."/>
            <person name="Hensen N."/>
            <person name="Bonometti L."/>
            <person name="Westerberg I."/>
            <person name="Brannstrom I.O."/>
            <person name="Guillou S."/>
            <person name="Cros-Aarteil S."/>
            <person name="Calhoun S."/>
            <person name="Haridas S."/>
            <person name="Kuo A."/>
            <person name="Mondo S."/>
            <person name="Pangilinan J."/>
            <person name="Riley R."/>
            <person name="Labutti K."/>
            <person name="Andreopoulos B."/>
            <person name="Lipzen A."/>
            <person name="Chen C."/>
            <person name="Yanf M."/>
            <person name="Daum C."/>
            <person name="Ng V."/>
            <person name="Clum A."/>
            <person name="Ohm R."/>
            <person name="Martin F."/>
            <person name="Silar P."/>
            <person name="Natvig D."/>
            <person name="Lalanne C."/>
            <person name="Gautier V."/>
            <person name="Ament-Velasquez S.L."/>
            <person name="Kruys A."/>
            <person name="Hutchinson M.I."/>
            <person name="Powell A.J."/>
            <person name="Barry K."/>
            <person name="Miller A.N."/>
            <person name="Grigoriev I.V."/>
            <person name="Debuchy R."/>
            <person name="Gladieux P."/>
            <person name="Thoren M.H."/>
            <person name="Johannesson H."/>
        </authorList>
    </citation>
    <scope>NUCLEOTIDE SEQUENCE</scope>
    <source>
        <strain evidence="3">CBS 757.83</strain>
    </source>
</reference>